<reference evidence="3 4" key="1">
    <citation type="submission" date="2019-07" db="EMBL/GenBank/DDBJ databases">
        <title>Lentzea xizangensis sp. nov., isolated from Qinghai-Tibetan Plateau Soils.</title>
        <authorList>
            <person name="Huang J."/>
        </authorList>
    </citation>
    <scope>NUCLEOTIDE SEQUENCE [LARGE SCALE GENOMIC DNA]</scope>
    <source>
        <strain evidence="3 4">FXJ1.1311</strain>
    </source>
</reference>
<organism evidence="3 4">
    <name type="scientific">Lentzea tibetensis</name>
    <dbReference type="NCBI Taxonomy" id="2591470"/>
    <lineage>
        <taxon>Bacteria</taxon>
        <taxon>Bacillati</taxon>
        <taxon>Actinomycetota</taxon>
        <taxon>Actinomycetes</taxon>
        <taxon>Pseudonocardiales</taxon>
        <taxon>Pseudonocardiaceae</taxon>
        <taxon>Lentzea</taxon>
    </lineage>
</organism>
<keyword evidence="4" id="KW-1185">Reference proteome</keyword>
<dbReference type="PROSITE" id="PS00061">
    <property type="entry name" value="ADH_SHORT"/>
    <property type="match status" value="1"/>
</dbReference>
<dbReference type="EMBL" id="VOBR01000006">
    <property type="protein sequence ID" value="TWP52083.1"/>
    <property type="molecule type" value="Genomic_DNA"/>
</dbReference>
<dbReference type="PRINTS" id="PR00080">
    <property type="entry name" value="SDRFAMILY"/>
</dbReference>
<dbReference type="InterPro" id="IPR002347">
    <property type="entry name" value="SDR_fam"/>
</dbReference>
<dbReference type="InterPro" id="IPR020904">
    <property type="entry name" value="Sc_DH/Rdtase_CS"/>
</dbReference>
<name>A0A563EWP8_9PSEU</name>
<dbReference type="InterPro" id="IPR036291">
    <property type="entry name" value="NAD(P)-bd_dom_sf"/>
</dbReference>
<comment type="similarity">
    <text evidence="1 2">Belongs to the short-chain dehydrogenases/reductases (SDR) family.</text>
</comment>
<evidence type="ECO:0000256" key="1">
    <source>
        <dbReference type="ARBA" id="ARBA00006484"/>
    </source>
</evidence>
<dbReference type="Proteomes" id="UP000316639">
    <property type="component" value="Unassembled WGS sequence"/>
</dbReference>
<dbReference type="PRINTS" id="PR00081">
    <property type="entry name" value="GDHRDH"/>
</dbReference>
<gene>
    <name evidence="3" type="ORF">FKR81_10895</name>
</gene>
<dbReference type="CDD" id="cd05374">
    <property type="entry name" value="17beta-HSD-like_SDR_c"/>
    <property type="match status" value="1"/>
</dbReference>
<dbReference type="Gene3D" id="3.40.50.720">
    <property type="entry name" value="NAD(P)-binding Rossmann-like Domain"/>
    <property type="match status" value="1"/>
</dbReference>
<proteinExistence type="inferred from homology"/>
<dbReference type="GO" id="GO:0016491">
    <property type="term" value="F:oxidoreductase activity"/>
    <property type="evidence" value="ECO:0007669"/>
    <property type="project" value="TreeGrafter"/>
</dbReference>
<dbReference type="RefSeq" id="WP_146350879.1">
    <property type="nucleotide sequence ID" value="NZ_VOBR01000006.1"/>
</dbReference>
<dbReference type="OrthoDB" id="3178062at2"/>
<protein>
    <submittedName>
        <fullName evidence="3">SDR family oxidoreductase</fullName>
    </submittedName>
</protein>
<accession>A0A563EWP8</accession>
<evidence type="ECO:0000313" key="3">
    <source>
        <dbReference type="EMBL" id="TWP52083.1"/>
    </source>
</evidence>
<sequence>MPSVLITGAGRGIGLAIAQRLAGAGWNVYAGMRTPRSLGERITPVKLDLTNDDHIAELSSLPSLDAVVNNAGIFVGGPVEVLDLDDVRHQLEVNVVAQVAVTQAVLPLLRPRRGRVVFISSANGRLAVPMTGAYSASKFALTALADTMRIELRPWHIPVSLVEPGAIDTDLWRDMDATINSTVGALKPEHRKLYARHIAGLRKAAPKMQRGTAPVDIVAATVERALTDRRPRDRYVVGNDARVQELLRKVLPTRAMDSILARAFGI</sequence>
<dbReference type="PANTHER" id="PTHR43313:SF1">
    <property type="entry name" value="3BETA-HYDROXYSTEROID DEHYDROGENASE DHS-16"/>
    <property type="match status" value="1"/>
</dbReference>
<dbReference type="GO" id="GO:0008202">
    <property type="term" value="P:steroid metabolic process"/>
    <property type="evidence" value="ECO:0007669"/>
    <property type="project" value="TreeGrafter"/>
</dbReference>
<dbReference type="SUPFAM" id="SSF51735">
    <property type="entry name" value="NAD(P)-binding Rossmann-fold domains"/>
    <property type="match status" value="1"/>
</dbReference>
<dbReference type="Pfam" id="PF00106">
    <property type="entry name" value="adh_short"/>
    <property type="match status" value="1"/>
</dbReference>
<evidence type="ECO:0000256" key="2">
    <source>
        <dbReference type="RuleBase" id="RU000363"/>
    </source>
</evidence>
<dbReference type="AlphaFoldDB" id="A0A563EWP8"/>
<dbReference type="PANTHER" id="PTHR43313">
    <property type="entry name" value="SHORT-CHAIN DEHYDROGENASE/REDUCTASE FAMILY 9C"/>
    <property type="match status" value="1"/>
</dbReference>
<comment type="caution">
    <text evidence="3">The sequence shown here is derived from an EMBL/GenBank/DDBJ whole genome shotgun (WGS) entry which is preliminary data.</text>
</comment>
<evidence type="ECO:0000313" key="4">
    <source>
        <dbReference type="Proteomes" id="UP000316639"/>
    </source>
</evidence>